<gene>
    <name evidence="1" type="ORF">F511_09073</name>
</gene>
<sequence length="87" mass="9892">MGWASFELVRLVKQSGRIGRPVLVQTRHISRSRGALSGQEVFLEELRSSCKRCSRKSWGLPARGVPGRAEGRAEIFLEELREELRDL</sequence>
<name>A0A2Z7DBF4_9LAMI</name>
<dbReference type="AlphaFoldDB" id="A0A2Z7DBF4"/>
<evidence type="ECO:0000313" key="2">
    <source>
        <dbReference type="Proteomes" id="UP000250235"/>
    </source>
</evidence>
<proteinExistence type="predicted"/>
<organism evidence="1 2">
    <name type="scientific">Dorcoceras hygrometricum</name>
    <dbReference type="NCBI Taxonomy" id="472368"/>
    <lineage>
        <taxon>Eukaryota</taxon>
        <taxon>Viridiplantae</taxon>
        <taxon>Streptophyta</taxon>
        <taxon>Embryophyta</taxon>
        <taxon>Tracheophyta</taxon>
        <taxon>Spermatophyta</taxon>
        <taxon>Magnoliopsida</taxon>
        <taxon>eudicotyledons</taxon>
        <taxon>Gunneridae</taxon>
        <taxon>Pentapetalae</taxon>
        <taxon>asterids</taxon>
        <taxon>lamiids</taxon>
        <taxon>Lamiales</taxon>
        <taxon>Gesneriaceae</taxon>
        <taxon>Didymocarpoideae</taxon>
        <taxon>Trichosporeae</taxon>
        <taxon>Loxocarpinae</taxon>
        <taxon>Dorcoceras</taxon>
    </lineage>
</organism>
<protein>
    <submittedName>
        <fullName evidence="1">Uncharacterized protein</fullName>
    </submittedName>
</protein>
<keyword evidence="2" id="KW-1185">Reference proteome</keyword>
<dbReference type="EMBL" id="KQ988032">
    <property type="protein sequence ID" value="KZV56594.1"/>
    <property type="molecule type" value="Genomic_DNA"/>
</dbReference>
<evidence type="ECO:0000313" key="1">
    <source>
        <dbReference type="EMBL" id="KZV56594.1"/>
    </source>
</evidence>
<accession>A0A2Z7DBF4</accession>
<reference evidence="1 2" key="1">
    <citation type="journal article" date="2015" name="Proc. Natl. Acad. Sci. U.S.A.">
        <title>The resurrection genome of Boea hygrometrica: A blueprint for survival of dehydration.</title>
        <authorList>
            <person name="Xiao L."/>
            <person name="Yang G."/>
            <person name="Zhang L."/>
            <person name="Yang X."/>
            <person name="Zhao S."/>
            <person name="Ji Z."/>
            <person name="Zhou Q."/>
            <person name="Hu M."/>
            <person name="Wang Y."/>
            <person name="Chen M."/>
            <person name="Xu Y."/>
            <person name="Jin H."/>
            <person name="Xiao X."/>
            <person name="Hu G."/>
            <person name="Bao F."/>
            <person name="Hu Y."/>
            <person name="Wan P."/>
            <person name="Li L."/>
            <person name="Deng X."/>
            <person name="Kuang T."/>
            <person name="Xiang C."/>
            <person name="Zhu J.K."/>
            <person name="Oliver M.J."/>
            <person name="He Y."/>
        </authorList>
    </citation>
    <scope>NUCLEOTIDE SEQUENCE [LARGE SCALE GENOMIC DNA]</scope>
    <source>
        <strain evidence="2">cv. XS01</strain>
    </source>
</reference>
<dbReference type="Proteomes" id="UP000250235">
    <property type="component" value="Unassembled WGS sequence"/>
</dbReference>